<comment type="similarity">
    <text evidence="6">Belongs to the NFYC/HAP5 subunit family.</text>
</comment>
<dbReference type="Gene3D" id="1.10.20.10">
    <property type="entry name" value="Histone, subunit A"/>
    <property type="match status" value="1"/>
</dbReference>
<evidence type="ECO:0000313" key="9">
    <source>
        <dbReference type="EMBL" id="KAH0762431.1"/>
    </source>
</evidence>
<evidence type="ECO:0000256" key="6">
    <source>
        <dbReference type="ARBA" id="ARBA00038129"/>
    </source>
</evidence>
<evidence type="ECO:0000256" key="1">
    <source>
        <dbReference type="ARBA" id="ARBA00004123"/>
    </source>
</evidence>
<dbReference type="InterPro" id="IPR009072">
    <property type="entry name" value="Histone-fold"/>
</dbReference>
<dbReference type="Pfam" id="PF00808">
    <property type="entry name" value="CBFD_NFYB_HMF"/>
    <property type="match status" value="1"/>
</dbReference>
<name>A0ABQ7VEF9_SOLTU</name>
<gene>
    <name evidence="9" type="ORF">KY290_018504</name>
</gene>
<evidence type="ECO:0000256" key="7">
    <source>
        <dbReference type="SAM" id="MobiDB-lite"/>
    </source>
</evidence>
<feature type="region of interest" description="Disordered" evidence="7">
    <location>
        <begin position="216"/>
        <end position="240"/>
    </location>
</feature>
<dbReference type="SUPFAM" id="SSF47113">
    <property type="entry name" value="Histone-fold"/>
    <property type="match status" value="1"/>
</dbReference>
<dbReference type="InterPro" id="IPR003958">
    <property type="entry name" value="CBFA_NFYB_domain"/>
</dbReference>
<keyword evidence="3" id="KW-0238">DNA-binding</keyword>
<keyword evidence="2" id="KW-0805">Transcription regulation</keyword>
<dbReference type="CDD" id="cd22908">
    <property type="entry name" value="HFD_NFYC-like"/>
    <property type="match status" value="1"/>
</dbReference>
<dbReference type="Proteomes" id="UP000826656">
    <property type="component" value="Unassembled WGS sequence"/>
</dbReference>
<keyword evidence="4" id="KW-0804">Transcription</keyword>
<protein>
    <recommendedName>
        <fullName evidence="8">Transcription factor CBF/NF-Y/archaeal histone domain-containing protein</fullName>
    </recommendedName>
</protein>
<keyword evidence="10" id="KW-1185">Reference proteome</keyword>
<dbReference type="PANTHER" id="PTHR10252:SF8">
    <property type="entry name" value="NUCLEAR TRANSCRIPTION FACTOR Y SUBUNIT GAMMA"/>
    <property type="match status" value="1"/>
</dbReference>
<evidence type="ECO:0000259" key="8">
    <source>
        <dbReference type="Pfam" id="PF00808"/>
    </source>
</evidence>
<dbReference type="PANTHER" id="PTHR10252">
    <property type="entry name" value="HISTONE-LIKE TRANSCRIPTION FACTOR CCAAT-RELATED"/>
    <property type="match status" value="1"/>
</dbReference>
<evidence type="ECO:0000256" key="3">
    <source>
        <dbReference type="ARBA" id="ARBA00023125"/>
    </source>
</evidence>
<keyword evidence="5" id="KW-0539">Nucleus</keyword>
<proteinExistence type="inferred from homology"/>
<sequence length="373" mass="40976">MANHSDEAAANAEAAAATAQPTVNDHLLQQQPMELQLFWAAQLQEIKQIRDFRVHSLPISRVKKIMKSDKDVHMLSAEAPVLIAKACELFIQELTHRSWLNAQEYQRRTLKKTDFITVLRETELFDFLVEAISMDETEEEVTGFVPGMLGNIPSRIPYCYSPMGPPAPPMGPPAPSMGPPAPPRGIMGRRAMPWVAPSVHVPPPLYPRQSGWHAAGGNPYATGGSSGQGNGDPQRKVNPEQVRRTGIVRFVALAQRKLLVTNAVGPVNYGCFLLLLSMGKTAFNQMLPRCFIHGFIWIAVTVICRCSSREERLVKKEFEEITTEAFAPATAIHDSGGEYVNGSEKVIKSEPANSGDTPSLNAVIYSCLMETDG</sequence>
<organism evidence="9 10">
    <name type="scientific">Solanum tuberosum</name>
    <name type="common">Potato</name>
    <dbReference type="NCBI Taxonomy" id="4113"/>
    <lineage>
        <taxon>Eukaryota</taxon>
        <taxon>Viridiplantae</taxon>
        <taxon>Streptophyta</taxon>
        <taxon>Embryophyta</taxon>
        <taxon>Tracheophyta</taxon>
        <taxon>Spermatophyta</taxon>
        <taxon>Magnoliopsida</taxon>
        <taxon>eudicotyledons</taxon>
        <taxon>Gunneridae</taxon>
        <taxon>Pentapetalae</taxon>
        <taxon>asterids</taxon>
        <taxon>lamiids</taxon>
        <taxon>Solanales</taxon>
        <taxon>Solanaceae</taxon>
        <taxon>Solanoideae</taxon>
        <taxon>Solaneae</taxon>
        <taxon>Solanum</taxon>
    </lineage>
</organism>
<comment type="caution">
    <text evidence="9">The sequence shown here is derived from an EMBL/GenBank/DDBJ whole genome shotgun (WGS) entry which is preliminary data.</text>
</comment>
<evidence type="ECO:0000256" key="4">
    <source>
        <dbReference type="ARBA" id="ARBA00023163"/>
    </source>
</evidence>
<evidence type="ECO:0000256" key="2">
    <source>
        <dbReference type="ARBA" id="ARBA00023015"/>
    </source>
</evidence>
<comment type="subcellular location">
    <subcellularLocation>
        <location evidence="1">Nucleus</location>
    </subcellularLocation>
</comment>
<feature type="domain" description="Transcription factor CBF/NF-Y/archaeal histone" evidence="8">
    <location>
        <begin position="56"/>
        <end position="117"/>
    </location>
</feature>
<reference evidence="9 10" key="1">
    <citation type="journal article" date="2021" name="bioRxiv">
        <title>Chromosome-scale and haplotype-resolved genome assembly of a tetraploid potato cultivar.</title>
        <authorList>
            <person name="Sun H."/>
            <person name="Jiao W.-B."/>
            <person name="Krause K."/>
            <person name="Campoy J.A."/>
            <person name="Goel M."/>
            <person name="Folz-Donahue K."/>
            <person name="Kukat C."/>
            <person name="Huettel B."/>
            <person name="Schneeberger K."/>
        </authorList>
    </citation>
    <scope>NUCLEOTIDE SEQUENCE [LARGE SCALE GENOMIC DNA]</scope>
    <source>
        <strain evidence="9">SolTubOtavaFocal</strain>
        <tissue evidence="9">Leaves</tissue>
    </source>
</reference>
<dbReference type="InterPro" id="IPR050568">
    <property type="entry name" value="Transcr_DNA_Rep_Reg"/>
</dbReference>
<dbReference type="EMBL" id="JAIVGD010000013">
    <property type="protein sequence ID" value="KAH0762431.1"/>
    <property type="molecule type" value="Genomic_DNA"/>
</dbReference>
<evidence type="ECO:0000256" key="5">
    <source>
        <dbReference type="ARBA" id="ARBA00023242"/>
    </source>
</evidence>
<evidence type="ECO:0000313" key="10">
    <source>
        <dbReference type="Proteomes" id="UP000826656"/>
    </source>
</evidence>
<accession>A0ABQ7VEF9</accession>